<accession>A0ACC2BL83</accession>
<evidence type="ECO:0000313" key="1">
    <source>
        <dbReference type="EMBL" id="KAJ7530509.1"/>
    </source>
</evidence>
<comment type="caution">
    <text evidence="1">The sequence shown here is derived from an EMBL/GenBank/DDBJ whole genome shotgun (WGS) entry which is preliminary data.</text>
</comment>
<sequence length="193" mass="21911">MELRSLSSSSSSTLDNISTCKSPGLLLHSTPDIQDILVAAAASTKFSSEIRKLALQYVGDPTIPYVVIRDVWKHTKHETRPHLSSILRGAKFSLESPKPREKSQELKERLQKLQEEADWKEYKELVKDVAGHTEDELPFSSYKDQLGFGKTSFKICHIRQLAMPLYSVGDCQLFCCFVYQFHVPALLILDRLV</sequence>
<keyword evidence="2" id="KW-1185">Reference proteome</keyword>
<organism evidence="1 2">
    <name type="scientific">Diphasiastrum complanatum</name>
    <name type="common">Issler's clubmoss</name>
    <name type="synonym">Lycopodium complanatum</name>
    <dbReference type="NCBI Taxonomy" id="34168"/>
    <lineage>
        <taxon>Eukaryota</taxon>
        <taxon>Viridiplantae</taxon>
        <taxon>Streptophyta</taxon>
        <taxon>Embryophyta</taxon>
        <taxon>Tracheophyta</taxon>
        <taxon>Lycopodiopsida</taxon>
        <taxon>Lycopodiales</taxon>
        <taxon>Lycopodiaceae</taxon>
        <taxon>Lycopodioideae</taxon>
        <taxon>Diphasiastrum</taxon>
    </lineage>
</organism>
<proteinExistence type="predicted"/>
<reference evidence="2" key="1">
    <citation type="journal article" date="2024" name="Proc. Natl. Acad. Sci. U.S.A.">
        <title>Extraordinary preservation of gene collinearity over three hundred million years revealed in homosporous lycophytes.</title>
        <authorList>
            <person name="Li C."/>
            <person name="Wickell D."/>
            <person name="Kuo L.Y."/>
            <person name="Chen X."/>
            <person name="Nie B."/>
            <person name="Liao X."/>
            <person name="Peng D."/>
            <person name="Ji J."/>
            <person name="Jenkins J."/>
            <person name="Williams M."/>
            <person name="Shu S."/>
            <person name="Plott C."/>
            <person name="Barry K."/>
            <person name="Rajasekar S."/>
            <person name="Grimwood J."/>
            <person name="Han X."/>
            <person name="Sun S."/>
            <person name="Hou Z."/>
            <person name="He W."/>
            <person name="Dai G."/>
            <person name="Sun C."/>
            <person name="Schmutz J."/>
            <person name="Leebens-Mack J.H."/>
            <person name="Li F.W."/>
            <person name="Wang L."/>
        </authorList>
    </citation>
    <scope>NUCLEOTIDE SEQUENCE [LARGE SCALE GENOMIC DNA]</scope>
    <source>
        <strain evidence="2">cv. PW_Plant_1</strain>
    </source>
</reference>
<gene>
    <name evidence="1" type="ORF">O6H91_14G006600</name>
</gene>
<evidence type="ECO:0000313" key="2">
    <source>
        <dbReference type="Proteomes" id="UP001162992"/>
    </source>
</evidence>
<dbReference type="EMBL" id="CM055105">
    <property type="protein sequence ID" value="KAJ7530509.1"/>
    <property type="molecule type" value="Genomic_DNA"/>
</dbReference>
<name>A0ACC2BL83_DIPCM</name>
<protein>
    <submittedName>
        <fullName evidence="1">Uncharacterized protein</fullName>
    </submittedName>
</protein>
<dbReference type="Proteomes" id="UP001162992">
    <property type="component" value="Chromosome 14"/>
</dbReference>